<keyword evidence="1" id="KW-1133">Transmembrane helix</keyword>
<dbReference type="InterPro" id="IPR046216">
    <property type="entry name" value="DUF6249"/>
</dbReference>
<dbReference type="Proteomes" id="UP000588068">
    <property type="component" value="Unassembled WGS sequence"/>
</dbReference>
<gene>
    <name evidence="3" type="ORF">HNQ60_003977</name>
</gene>
<dbReference type="RefSeq" id="WP_184334496.1">
    <property type="nucleotide sequence ID" value="NZ_JACHHZ010000005.1"/>
</dbReference>
<organism evidence="3 4">
    <name type="scientific">Povalibacter uvarum</name>
    <dbReference type="NCBI Taxonomy" id="732238"/>
    <lineage>
        <taxon>Bacteria</taxon>
        <taxon>Pseudomonadati</taxon>
        <taxon>Pseudomonadota</taxon>
        <taxon>Gammaproteobacteria</taxon>
        <taxon>Steroidobacterales</taxon>
        <taxon>Steroidobacteraceae</taxon>
        <taxon>Povalibacter</taxon>
    </lineage>
</organism>
<comment type="caution">
    <text evidence="3">The sequence shown here is derived from an EMBL/GenBank/DDBJ whole genome shotgun (WGS) entry which is preliminary data.</text>
</comment>
<dbReference type="Pfam" id="PF19762">
    <property type="entry name" value="DUF6249"/>
    <property type="match status" value="1"/>
</dbReference>
<evidence type="ECO:0000256" key="1">
    <source>
        <dbReference type="SAM" id="Phobius"/>
    </source>
</evidence>
<name>A0A841HPK0_9GAMM</name>
<reference evidence="3 4" key="1">
    <citation type="submission" date="2020-08" db="EMBL/GenBank/DDBJ databases">
        <title>Genomic Encyclopedia of Type Strains, Phase IV (KMG-IV): sequencing the most valuable type-strain genomes for metagenomic binning, comparative biology and taxonomic classification.</title>
        <authorList>
            <person name="Goeker M."/>
        </authorList>
    </citation>
    <scope>NUCLEOTIDE SEQUENCE [LARGE SCALE GENOMIC DNA]</scope>
    <source>
        <strain evidence="3 4">DSM 26723</strain>
    </source>
</reference>
<keyword evidence="1" id="KW-0472">Membrane</keyword>
<evidence type="ECO:0000313" key="3">
    <source>
        <dbReference type="EMBL" id="MBB6095087.1"/>
    </source>
</evidence>
<sequence length="149" mass="16614">MLSDLVPIVAITFGVGFIPAIVWIILNYRKRRRFMELHHAERMAAIERGMDIPALPIELIDGGSPRRRRSSLQAGLVWFFIGLAMVVGMAMDGDTPSIAGLVPLGIGLAFLIYYFLEGKKIEAQLLEFDLRDRSVSANGRQVVRQDSTL</sequence>
<evidence type="ECO:0000313" key="4">
    <source>
        <dbReference type="Proteomes" id="UP000588068"/>
    </source>
</evidence>
<evidence type="ECO:0000259" key="2">
    <source>
        <dbReference type="Pfam" id="PF19762"/>
    </source>
</evidence>
<keyword evidence="1" id="KW-0812">Transmembrane</keyword>
<proteinExistence type="predicted"/>
<dbReference type="AlphaFoldDB" id="A0A841HPK0"/>
<keyword evidence="4" id="KW-1185">Reference proteome</keyword>
<feature type="transmembrane region" description="Helical" evidence="1">
    <location>
        <begin position="74"/>
        <end position="91"/>
    </location>
</feature>
<dbReference type="EMBL" id="JACHHZ010000005">
    <property type="protein sequence ID" value="MBB6095087.1"/>
    <property type="molecule type" value="Genomic_DNA"/>
</dbReference>
<feature type="transmembrane region" description="Helical" evidence="1">
    <location>
        <begin position="97"/>
        <end position="116"/>
    </location>
</feature>
<feature type="transmembrane region" description="Helical" evidence="1">
    <location>
        <begin position="6"/>
        <end position="26"/>
    </location>
</feature>
<protein>
    <recommendedName>
        <fullName evidence="2">DUF6249 domain-containing protein</fullName>
    </recommendedName>
</protein>
<feature type="domain" description="DUF6249" evidence="2">
    <location>
        <begin position="8"/>
        <end position="117"/>
    </location>
</feature>
<accession>A0A841HPK0</accession>